<keyword evidence="1" id="KW-0472">Membrane</keyword>
<evidence type="ECO:0000313" key="2">
    <source>
        <dbReference type="EMBL" id="OGZ93584.1"/>
    </source>
</evidence>
<evidence type="ECO:0000313" key="3">
    <source>
        <dbReference type="Proteomes" id="UP000177152"/>
    </source>
</evidence>
<evidence type="ECO:0000256" key="1">
    <source>
        <dbReference type="SAM" id="Phobius"/>
    </source>
</evidence>
<dbReference type="AlphaFoldDB" id="A0A1G2K2D3"/>
<feature type="transmembrane region" description="Helical" evidence="1">
    <location>
        <begin position="32"/>
        <end position="52"/>
    </location>
</feature>
<protein>
    <submittedName>
        <fullName evidence="2">Uncharacterized protein</fullName>
    </submittedName>
</protein>
<name>A0A1G2K2D3_9BACT</name>
<gene>
    <name evidence="2" type="ORF">A2633_04470</name>
</gene>
<dbReference type="EMBL" id="MHQC01000056">
    <property type="protein sequence ID" value="OGZ93584.1"/>
    <property type="molecule type" value="Genomic_DNA"/>
</dbReference>
<keyword evidence="1" id="KW-0812">Transmembrane</keyword>
<proteinExistence type="predicted"/>
<dbReference type="Proteomes" id="UP000177152">
    <property type="component" value="Unassembled WGS sequence"/>
</dbReference>
<organism evidence="2 3">
    <name type="scientific">Candidatus Sungbacteria bacterium RIFCSPHIGHO2_01_FULL_47_32</name>
    <dbReference type="NCBI Taxonomy" id="1802264"/>
    <lineage>
        <taxon>Bacteria</taxon>
        <taxon>Candidatus Sungiibacteriota</taxon>
    </lineage>
</organism>
<feature type="transmembrane region" description="Helical" evidence="1">
    <location>
        <begin position="7"/>
        <end position="26"/>
    </location>
</feature>
<reference evidence="2 3" key="1">
    <citation type="journal article" date="2016" name="Nat. Commun.">
        <title>Thousands of microbial genomes shed light on interconnected biogeochemical processes in an aquifer system.</title>
        <authorList>
            <person name="Anantharaman K."/>
            <person name="Brown C.T."/>
            <person name="Hug L.A."/>
            <person name="Sharon I."/>
            <person name="Castelle C.J."/>
            <person name="Probst A.J."/>
            <person name="Thomas B.C."/>
            <person name="Singh A."/>
            <person name="Wilkins M.J."/>
            <person name="Karaoz U."/>
            <person name="Brodie E.L."/>
            <person name="Williams K.H."/>
            <person name="Hubbard S.S."/>
            <person name="Banfield J.F."/>
        </authorList>
    </citation>
    <scope>NUCLEOTIDE SEQUENCE [LARGE SCALE GENOMIC DNA]</scope>
</reference>
<sequence>MRKYYTDWKTIIIVFAIGLALWIFGASGKAEGVVLLNGSLMVGIPIALIALLSTKYSYVAISGNTLKFVYVLFYRRTIDINSITEINDQPTYKAAKSAFRSLYIFYKDKNDTIKWIELRITIFPEKTLGRLIKDLKQINPRIELNKYSQKLMESAPE</sequence>
<accession>A0A1G2K2D3</accession>
<keyword evidence="1" id="KW-1133">Transmembrane helix</keyword>
<comment type="caution">
    <text evidence="2">The sequence shown here is derived from an EMBL/GenBank/DDBJ whole genome shotgun (WGS) entry which is preliminary data.</text>
</comment>